<dbReference type="InterPro" id="IPR012347">
    <property type="entry name" value="Ferritin-like"/>
</dbReference>
<evidence type="ECO:0000256" key="1">
    <source>
        <dbReference type="SAM" id="Coils"/>
    </source>
</evidence>
<sequence>MITFKSKADVQTTEDVFAEVNARYIAALMLHDQMANYFDFLGLHGYKRLHEHQYYEESRERRKLNQYYINHHGRLIPDRFTGTVSMIPDGWLTANRISVGRSTKQKAVEDGFNAYREWEAETKKLYETYSQKLRDLGAVADAVFLESMVEDVSEELKRLERIITDLISVGYDMVYVVESQKKLHDKYKAAEKRWDNERTD</sequence>
<name>A0A8S5T8E0_9CAUD</name>
<proteinExistence type="predicted"/>
<evidence type="ECO:0000313" key="2">
    <source>
        <dbReference type="EMBL" id="DAF59605.1"/>
    </source>
</evidence>
<dbReference type="SUPFAM" id="SSF47240">
    <property type="entry name" value="Ferritin-like"/>
    <property type="match status" value="1"/>
</dbReference>
<keyword evidence="1" id="KW-0175">Coiled coil</keyword>
<dbReference type="EMBL" id="BK032772">
    <property type="protein sequence ID" value="DAF59605.1"/>
    <property type="molecule type" value="Genomic_DNA"/>
</dbReference>
<dbReference type="InterPro" id="IPR009078">
    <property type="entry name" value="Ferritin-like_SF"/>
</dbReference>
<dbReference type="Gene3D" id="1.20.1260.10">
    <property type="match status" value="1"/>
</dbReference>
<reference evidence="2" key="1">
    <citation type="journal article" date="2021" name="Proc. Natl. Acad. Sci. U.S.A.">
        <title>A Catalog of Tens of Thousands of Viruses from Human Metagenomes Reveals Hidden Associations with Chronic Diseases.</title>
        <authorList>
            <person name="Tisza M.J."/>
            <person name="Buck C.B."/>
        </authorList>
    </citation>
    <scope>NUCLEOTIDE SEQUENCE</scope>
    <source>
        <strain evidence="2">CtmIh35</strain>
    </source>
</reference>
<protein>
    <submittedName>
        <fullName evidence="2">Putative bacterioferritin</fullName>
    </submittedName>
</protein>
<organism evidence="2">
    <name type="scientific">Siphoviridae sp. ctmIh35</name>
    <dbReference type="NCBI Taxonomy" id="2827932"/>
    <lineage>
        <taxon>Viruses</taxon>
        <taxon>Duplodnaviria</taxon>
        <taxon>Heunggongvirae</taxon>
        <taxon>Uroviricota</taxon>
        <taxon>Caudoviricetes</taxon>
    </lineage>
</organism>
<accession>A0A8S5T8E0</accession>
<feature type="coiled-coil region" evidence="1">
    <location>
        <begin position="142"/>
        <end position="169"/>
    </location>
</feature>